<dbReference type="EMBL" id="JAMZIH010000709">
    <property type="protein sequence ID" value="KAJ1678960.1"/>
    <property type="molecule type" value="Genomic_DNA"/>
</dbReference>
<dbReference type="Proteomes" id="UP001145114">
    <property type="component" value="Unassembled WGS sequence"/>
</dbReference>
<organism evidence="1 2">
    <name type="scientific">Spiromyces aspiralis</name>
    <dbReference type="NCBI Taxonomy" id="68401"/>
    <lineage>
        <taxon>Eukaryota</taxon>
        <taxon>Fungi</taxon>
        <taxon>Fungi incertae sedis</taxon>
        <taxon>Zoopagomycota</taxon>
        <taxon>Kickxellomycotina</taxon>
        <taxon>Kickxellomycetes</taxon>
        <taxon>Kickxellales</taxon>
        <taxon>Kickxellaceae</taxon>
        <taxon>Spiromyces</taxon>
    </lineage>
</organism>
<proteinExistence type="predicted"/>
<gene>
    <name evidence="1" type="ORF">EV182_003010</name>
</gene>
<name>A0ACC1HSF6_9FUNG</name>
<accession>A0ACC1HSF6</accession>
<evidence type="ECO:0000313" key="2">
    <source>
        <dbReference type="Proteomes" id="UP001145114"/>
    </source>
</evidence>
<reference evidence="1" key="1">
    <citation type="submission" date="2022-06" db="EMBL/GenBank/DDBJ databases">
        <title>Phylogenomic reconstructions and comparative analyses of Kickxellomycotina fungi.</title>
        <authorList>
            <person name="Reynolds N.K."/>
            <person name="Stajich J.E."/>
            <person name="Barry K."/>
            <person name="Grigoriev I.V."/>
            <person name="Crous P."/>
            <person name="Smith M.E."/>
        </authorList>
    </citation>
    <scope>NUCLEOTIDE SEQUENCE</scope>
    <source>
        <strain evidence="1">RSA 2271</strain>
    </source>
</reference>
<keyword evidence="2" id="KW-1185">Reference proteome</keyword>
<evidence type="ECO:0000313" key="1">
    <source>
        <dbReference type="EMBL" id="KAJ1678960.1"/>
    </source>
</evidence>
<comment type="caution">
    <text evidence="1">The sequence shown here is derived from an EMBL/GenBank/DDBJ whole genome shotgun (WGS) entry which is preliminary data.</text>
</comment>
<sequence>MYGGYQGHPQQQQQQPPHGSYGSPQGPVKAMYNGGVHPGRAGNHIPNGGFATCYGSEEIFLPEYEVLCGNAQQLIWVPQKDKLELDGIRPLQAGYEESGEPLYVGKTLYGKAQPIGKCGTHFKTGFIFAYDGKERKEDDYRVLAYAM</sequence>
<protein>
    <submittedName>
        <fullName evidence="1">Uncharacterized protein</fullName>
    </submittedName>
</protein>